<dbReference type="GO" id="GO:0030425">
    <property type="term" value="C:dendrite"/>
    <property type="evidence" value="ECO:0007669"/>
    <property type="project" value="TreeGrafter"/>
</dbReference>
<comment type="subcellular location">
    <subcellularLocation>
        <location evidence="1 8">Cell membrane</location>
        <topology evidence="1 8">Multi-pass membrane protein</topology>
    </subcellularLocation>
</comment>
<feature type="transmembrane region" description="Helical" evidence="8">
    <location>
        <begin position="289"/>
        <end position="312"/>
    </location>
</feature>
<feature type="transmembrane region" description="Helical" evidence="8">
    <location>
        <begin position="259"/>
        <end position="277"/>
    </location>
</feature>
<dbReference type="GO" id="GO:0007165">
    <property type="term" value="P:signal transduction"/>
    <property type="evidence" value="ECO:0007669"/>
    <property type="project" value="UniProtKB-KW"/>
</dbReference>
<dbReference type="Proteomes" id="UP000095300">
    <property type="component" value="Unassembled WGS sequence"/>
</dbReference>
<gene>
    <name evidence="9" type="primary">106093608</name>
</gene>
<evidence type="ECO:0000256" key="6">
    <source>
        <dbReference type="ARBA" id="ARBA00023170"/>
    </source>
</evidence>
<dbReference type="GO" id="GO:0043025">
    <property type="term" value="C:neuronal cell body"/>
    <property type="evidence" value="ECO:0007669"/>
    <property type="project" value="TreeGrafter"/>
</dbReference>
<keyword evidence="2 8" id="KW-1003">Cell membrane</keyword>
<dbReference type="GO" id="GO:0030424">
    <property type="term" value="C:axon"/>
    <property type="evidence" value="ECO:0007669"/>
    <property type="project" value="TreeGrafter"/>
</dbReference>
<dbReference type="GO" id="GO:0033041">
    <property type="term" value="F:sweet taste receptor activity"/>
    <property type="evidence" value="ECO:0007669"/>
    <property type="project" value="TreeGrafter"/>
</dbReference>
<evidence type="ECO:0000313" key="10">
    <source>
        <dbReference type="Proteomes" id="UP000095300"/>
    </source>
</evidence>
<dbReference type="EnsemblMetazoa" id="SCAU016967-RA">
    <property type="protein sequence ID" value="SCAU016967-PA"/>
    <property type="gene ID" value="SCAU016967"/>
</dbReference>
<keyword evidence="7 8" id="KW-0807">Transducer</keyword>
<evidence type="ECO:0000256" key="3">
    <source>
        <dbReference type="ARBA" id="ARBA00022692"/>
    </source>
</evidence>
<dbReference type="PANTHER" id="PTHR21143">
    <property type="entry name" value="INVERTEBRATE GUSTATORY RECEPTOR"/>
    <property type="match status" value="1"/>
</dbReference>
<dbReference type="VEuPathDB" id="VectorBase:SCAU016967"/>
<evidence type="ECO:0000256" key="1">
    <source>
        <dbReference type="ARBA" id="ARBA00004651"/>
    </source>
</evidence>
<feature type="transmembrane region" description="Helical" evidence="8">
    <location>
        <begin position="133"/>
        <end position="151"/>
    </location>
</feature>
<dbReference type="PANTHER" id="PTHR21143:SF131">
    <property type="entry name" value="GUSTATORY AND ODORANT RECEPTOR 63A-RELATED"/>
    <property type="match status" value="1"/>
</dbReference>
<comment type="similarity">
    <text evidence="8">Belongs to the insect chemoreceptor superfamily. Gustatory receptor (GR) family.</text>
</comment>
<keyword evidence="5 8" id="KW-0472">Membrane</keyword>
<keyword evidence="3 8" id="KW-0812">Transmembrane</keyword>
<evidence type="ECO:0000256" key="7">
    <source>
        <dbReference type="ARBA" id="ARBA00023224"/>
    </source>
</evidence>
<evidence type="ECO:0000256" key="4">
    <source>
        <dbReference type="ARBA" id="ARBA00022989"/>
    </source>
</evidence>
<feature type="transmembrane region" description="Helical" evidence="8">
    <location>
        <begin position="163"/>
        <end position="194"/>
    </location>
</feature>
<keyword evidence="6 8" id="KW-0675">Receptor</keyword>
<comment type="caution">
    <text evidence="8">Lacks conserved residue(s) required for the propagation of feature annotation.</text>
</comment>
<sequence length="399" mass="46208">MRRSTQWMIRASYITSVLFGVTSLCYVENTGEVYTKPLVTIYSALANMAMLALVPHFQHLDYNAHSLPVLTNSLIFVLKAVGSIITVIINWTNRGVFVKTLNDLASIRCKFMRRWPLSDKIKEKFETILRRKLLLGFITLAAIMLSSIEYIQTQLKIESFYAILPAIMVNCIINMVIMNYFLCITHLNVLLWAINEELEKILKSTYQLWHLRIMGQIGLGTWITQCCRLSDNLDELAVAQHHLHLLGNRINRMYDTQTACVLVMVYLNNLSMIYMSYPTTQKAKLFDEFSSWALVVMPILMILYYIDLVFFVRGMIEFEESFVATSKLLRERKLLYPALDVRLEESFKNFSLQLAKFPVEMKLVGLFKFDRSMAFSIFGSTISNAIVLIQYDYKNNSDE</sequence>
<protein>
    <recommendedName>
        <fullName evidence="8">Gustatory receptor</fullName>
    </recommendedName>
</protein>
<keyword evidence="4 8" id="KW-1133">Transmembrane helix</keyword>
<dbReference type="AlphaFoldDB" id="A0A454A0R0"/>
<accession>A0A454A0R0</accession>
<comment type="function">
    <text evidence="8">Gustatory receptor which mediates acceptance or avoidance behavior, depending on its substrates.</text>
</comment>
<evidence type="ECO:0000256" key="5">
    <source>
        <dbReference type="ARBA" id="ARBA00023136"/>
    </source>
</evidence>
<evidence type="ECO:0000313" key="9">
    <source>
        <dbReference type="EnsemblMetazoa" id="SCAU016967-PA"/>
    </source>
</evidence>
<organism evidence="9 10">
    <name type="scientific">Stomoxys calcitrans</name>
    <name type="common">Stable fly</name>
    <name type="synonym">Conops calcitrans</name>
    <dbReference type="NCBI Taxonomy" id="35570"/>
    <lineage>
        <taxon>Eukaryota</taxon>
        <taxon>Metazoa</taxon>
        <taxon>Ecdysozoa</taxon>
        <taxon>Arthropoda</taxon>
        <taxon>Hexapoda</taxon>
        <taxon>Insecta</taxon>
        <taxon>Pterygota</taxon>
        <taxon>Neoptera</taxon>
        <taxon>Endopterygota</taxon>
        <taxon>Diptera</taxon>
        <taxon>Brachycera</taxon>
        <taxon>Muscomorpha</taxon>
        <taxon>Muscoidea</taxon>
        <taxon>Muscidae</taxon>
        <taxon>Stomoxys</taxon>
    </lineage>
</organism>
<feature type="transmembrane region" description="Helical" evidence="8">
    <location>
        <begin position="69"/>
        <end position="91"/>
    </location>
</feature>
<name>A0A454A0R0_STOCA</name>
<keyword evidence="10" id="KW-1185">Reference proteome</keyword>
<dbReference type="OrthoDB" id="7856336at2759"/>
<dbReference type="GO" id="GO:0005886">
    <property type="term" value="C:plasma membrane"/>
    <property type="evidence" value="ECO:0007669"/>
    <property type="project" value="UniProtKB-SubCell"/>
</dbReference>
<evidence type="ECO:0000256" key="2">
    <source>
        <dbReference type="ARBA" id="ARBA00022475"/>
    </source>
</evidence>
<proteinExistence type="inferred from homology"/>
<evidence type="ECO:0000256" key="8">
    <source>
        <dbReference type="RuleBase" id="RU363108"/>
    </source>
</evidence>
<dbReference type="Pfam" id="PF08395">
    <property type="entry name" value="7tm_7"/>
    <property type="match status" value="1"/>
</dbReference>
<reference evidence="9" key="1">
    <citation type="submission" date="2020-05" db="UniProtKB">
        <authorList>
            <consortium name="EnsemblMetazoa"/>
        </authorList>
    </citation>
    <scope>IDENTIFICATION</scope>
    <source>
        <strain evidence="9">USDA</strain>
    </source>
</reference>
<feature type="transmembrane region" description="Helical" evidence="8">
    <location>
        <begin position="39"/>
        <end position="57"/>
    </location>
</feature>
<dbReference type="InterPro" id="IPR013604">
    <property type="entry name" value="7TM_chemorcpt"/>
</dbReference>